<dbReference type="GO" id="GO:0003747">
    <property type="term" value="F:translation release factor activity"/>
    <property type="evidence" value="ECO:0007669"/>
    <property type="project" value="InterPro"/>
</dbReference>
<comment type="caution">
    <text evidence="4">The sequence shown here is derived from an EMBL/GenBank/DDBJ whole genome shotgun (WGS) entry which is preliminary data.</text>
</comment>
<gene>
    <name evidence="4" type="ORF">C4F49_06025</name>
</gene>
<dbReference type="GO" id="GO:0004045">
    <property type="term" value="F:peptidyl-tRNA hydrolase activity"/>
    <property type="evidence" value="ECO:0007669"/>
    <property type="project" value="TreeGrafter"/>
</dbReference>
<sequence length="135" mass="15504">MDQHKVLSEIKFKTSRSSGAGGQNVNKVESKVTLIWSIWDSEAFDQEQKSRLAHKLNTRISQEGLLQLDSSETRSQLQNKEIVTEKFLSLLNEALVPAKKRKPTKIPKSVILERLDRKKKNSQKKSGRNVRNYLD</sequence>
<dbReference type="InterPro" id="IPR045853">
    <property type="entry name" value="Pep_chain_release_fac_I_sf"/>
</dbReference>
<dbReference type="PANTHER" id="PTHR47814:SF1">
    <property type="entry name" value="PEPTIDYL-TRNA HYDROLASE ARFB"/>
    <property type="match status" value="1"/>
</dbReference>
<protein>
    <submittedName>
        <fullName evidence="4">Aminoacyl-tRNA hydrolase</fullName>
    </submittedName>
</protein>
<dbReference type="InterPro" id="IPR000352">
    <property type="entry name" value="Pep_chain_release_fac_I"/>
</dbReference>
<comment type="similarity">
    <text evidence="1">Belongs to the prokaryotic/mitochondrial release factor family.</text>
</comment>
<dbReference type="EMBL" id="PRDK01000004">
    <property type="protein sequence ID" value="MBE8713229.1"/>
    <property type="molecule type" value="Genomic_DNA"/>
</dbReference>
<proteinExistence type="inferred from homology"/>
<evidence type="ECO:0000259" key="3">
    <source>
        <dbReference type="PROSITE" id="PS00745"/>
    </source>
</evidence>
<evidence type="ECO:0000256" key="1">
    <source>
        <dbReference type="ARBA" id="ARBA00010835"/>
    </source>
</evidence>
<keyword evidence="5" id="KW-1185">Reference proteome</keyword>
<dbReference type="SUPFAM" id="SSF75620">
    <property type="entry name" value="Release factor"/>
    <property type="match status" value="1"/>
</dbReference>
<dbReference type="GO" id="GO:0072344">
    <property type="term" value="P:rescue of stalled ribosome"/>
    <property type="evidence" value="ECO:0007669"/>
    <property type="project" value="TreeGrafter"/>
</dbReference>
<feature type="region of interest" description="Disordered" evidence="2">
    <location>
        <begin position="112"/>
        <end position="135"/>
    </location>
</feature>
<dbReference type="Gene3D" id="3.30.160.20">
    <property type="match status" value="1"/>
</dbReference>
<evidence type="ECO:0000313" key="5">
    <source>
        <dbReference type="Proteomes" id="UP000616201"/>
    </source>
</evidence>
<dbReference type="Pfam" id="PF00472">
    <property type="entry name" value="RF-1"/>
    <property type="match status" value="1"/>
</dbReference>
<dbReference type="AlphaFoldDB" id="A0A928UY41"/>
<dbReference type="NCBIfam" id="NF006718">
    <property type="entry name" value="PRK09256.1"/>
    <property type="match status" value="1"/>
</dbReference>
<accession>A0A928UY41</accession>
<dbReference type="PROSITE" id="PS00745">
    <property type="entry name" value="RF_PROK_I"/>
    <property type="match status" value="1"/>
</dbReference>
<feature type="compositionally biased region" description="Basic residues" evidence="2">
    <location>
        <begin position="117"/>
        <end position="128"/>
    </location>
</feature>
<feature type="domain" description="Prokaryotic-type class I peptide chain release factors" evidence="3">
    <location>
        <begin position="16"/>
        <end position="32"/>
    </location>
</feature>
<organism evidence="4 5">
    <name type="scientific">Sphingobacterium hungaricum</name>
    <dbReference type="NCBI Taxonomy" id="2082723"/>
    <lineage>
        <taxon>Bacteria</taxon>
        <taxon>Pseudomonadati</taxon>
        <taxon>Bacteroidota</taxon>
        <taxon>Sphingobacteriia</taxon>
        <taxon>Sphingobacteriales</taxon>
        <taxon>Sphingobacteriaceae</taxon>
        <taxon>Sphingobacterium</taxon>
    </lineage>
</organism>
<dbReference type="Proteomes" id="UP000616201">
    <property type="component" value="Unassembled WGS sequence"/>
</dbReference>
<evidence type="ECO:0000313" key="4">
    <source>
        <dbReference type="EMBL" id="MBE8713229.1"/>
    </source>
</evidence>
<keyword evidence="4" id="KW-0378">Hydrolase</keyword>
<reference evidence="4" key="1">
    <citation type="submission" date="2018-02" db="EMBL/GenBank/DDBJ databases">
        <authorList>
            <person name="Vasarhelyi B.M."/>
            <person name="Deshmukh S."/>
            <person name="Balint B."/>
            <person name="Kukolya J."/>
        </authorList>
    </citation>
    <scope>NUCLEOTIDE SEQUENCE</scope>
    <source>
        <strain evidence="4">KB22</strain>
    </source>
</reference>
<dbReference type="PANTHER" id="PTHR47814">
    <property type="entry name" value="PEPTIDYL-TRNA HYDROLASE ARFB"/>
    <property type="match status" value="1"/>
</dbReference>
<evidence type="ECO:0000256" key="2">
    <source>
        <dbReference type="SAM" id="MobiDB-lite"/>
    </source>
</evidence>
<dbReference type="GO" id="GO:0043022">
    <property type="term" value="F:ribosome binding"/>
    <property type="evidence" value="ECO:0007669"/>
    <property type="project" value="TreeGrafter"/>
</dbReference>
<name>A0A928UY41_9SPHI</name>